<dbReference type="AlphaFoldDB" id="A0AAD9H2A9"/>
<proteinExistence type="predicted"/>
<keyword evidence="3" id="KW-1185">Reference proteome</keyword>
<accession>A0AAD9H2A9</accession>
<evidence type="ECO:0000313" key="2">
    <source>
        <dbReference type="EMBL" id="KAK2020768.1"/>
    </source>
</evidence>
<sequence>MHATAHSAAKASSDTRSSSRISSGVVVEAAERRNDATTVNISSDVPPPLRGKHGRWVLHEPKMHTHGLSARTRIPRQRHGGDSGMQLVHVTPGSRLFEMHVS</sequence>
<reference evidence="2" key="1">
    <citation type="submission" date="2021-06" db="EMBL/GenBank/DDBJ databases">
        <title>Comparative genomics, transcriptomics and evolutionary studies reveal genomic signatures of adaptation to plant cell wall in hemibiotrophic fungi.</title>
        <authorList>
            <consortium name="DOE Joint Genome Institute"/>
            <person name="Baroncelli R."/>
            <person name="Diaz J.F."/>
            <person name="Benocci T."/>
            <person name="Peng M."/>
            <person name="Battaglia E."/>
            <person name="Haridas S."/>
            <person name="Andreopoulos W."/>
            <person name="Labutti K."/>
            <person name="Pangilinan J."/>
            <person name="Floch G.L."/>
            <person name="Makela M.R."/>
            <person name="Henrissat B."/>
            <person name="Grigoriev I.V."/>
            <person name="Crouch J.A."/>
            <person name="De Vries R.P."/>
            <person name="Sukno S.A."/>
            <person name="Thon M.R."/>
        </authorList>
    </citation>
    <scope>NUCLEOTIDE SEQUENCE</scope>
    <source>
        <strain evidence="2">MAFF235873</strain>
    </source>
</reference>
<protein>
    <submittedName>
        <fullName evidence="2">Uncharacterized protein</fullName>
    </submittedName>
</protein>
<name>A0AAD9H2A9_9PEZI</name>
<evidence type="ECO:0000313" key="3">
    <source>
        <dbReference type="Proteomes" id="UP001232148"/>
    </source>
</evidence>
<feature type="region of interest" description="Disordered" evidence="1">
    <location>
        <begin position="1"/>
        <end position="102"/>
    </location>
</feature>
<evidence type="ECO:0000256" key="1">
    <source>
        <dbReference type="SAM" id="MobiDB-lite"/>
    </source>
</evidence>
<dbReference type="EMBL" id="MU843175">
    <property type="protein sequence ID" value="KAK2020768.1"/>
    <property type="molecule type" value="Genomic_DNA"/>
</dbReference>
<comment type="caution">
    <text evidence="2">The sequence shown here is derived from an EMBL/GenBank/DDBJ whole genome shotgun (WGS) entry which is preliminary data.</text>
</comment>
<dbReference type="Proteomes" id="UP001232148">
    <property type="component" value="Unassembled WGS sequence"/>
</dbReference>
<feature type="compositionally biased region" description="Low complexity" evidence="1">
    <location>
        <begin position="1"/>
        <end position="23"/>
    </location>
</feature>
<gene>
    <name evidence="2" type="ORF">LX32DRAFT_658863</name>
</gene>
<organism evidence="2 3">
    <name type="scientific">Colletotrichum zoysiae</name>
    <dbReference type="NCBI Taxonomy" id="1216348"/>
    <lineage>
        <taxon>Eukaryota</taxon>
        <taxon>Fungi</taxon>
        <taxon>Dikarya</taxon>
        <taxon>Ascomycota</taxon>
        <taxon>Pezizomycotina</taxon>
        <taxon>Sordariomycetes</taxon>
        <taxon>Hypocreomycetidae</taxon>
        <taxon>Glomerellales</taxon>
        <taxon>Glomerellaceae</taxon>
        <taxon>Colletotrichum</taxon>
        <taxon>Colletotrichum graminicola species complex</taxon>
    </lineage>
</organism>